<evidence type="ECO:0000256" key="3">
    <source>
        <dbReference type="ARBA" id="ARBA00022840"/>
    </source>
</evidence>
<feature type="domain" description="UspA" evidence="4">
    <location>
        <begin position="143"/>
        <end position="276"/>
    </location>
</feature>
<organism evidence="5 6">
    <name type="scientific">Pseudonocardia eucalypti</name>
    <dbReference type="NCBI Taxonomy" id="648755"/>
    <lineage>
        <taxon>Bacteria</taxon>
        <taxon>Bacillati</taxon>
        <taxon>Actinomycetota</taxon>
        <taxon>Actinomycetes</taxon>
        <taxon>Pseudonocardiales</taxon>
        <taxon>Pseudonocardiaceae</taxon>
        <taxon>Pseudonocardia</taxon>
    </lineage>
</organism>
<evidence type="ECO:0000256" key="2">
    <source>
        <dbReference type="ARBA" id="ARBA00022741"/>
    </source>
</evidence>
<dbReference type="Gene3D" id="3.40.50.620">
    <property type="entry name" value="HUPs"/>
    <property type="match status" value="2"/>
</dbReference>
<reference evidence="6" key="1">
    <citation type="journal article" date="2019" name="Int. J. Syst. Evol. Microbiol.">
        <title>The Global Catalogue of Microorganisms (GCM) 10K type strain sequencing project: providing services to taxonomists for standard genome sequencing and annotation.</title>
        <authorList>
            <consortium name="The Broad Institute Genomics Platform"/>
            <consortium name="The Broad Institute Genome Sequencing Center for Infectious Disease"/>
            <person name="Wu L."/>
            <person name="Ma J."/>
        </authorList>
    </citation>
    <scope>NUCLEOTIDE SEQUENCE [LARGE SCALE GENOMIC DNA]</scope>
    <source>
        <strain evidence="6">JCM 18303</strain>
    </source>
</reference>
<evidence type="ECO:0000256" key="1">
    <source>
        <dbReference type="ARBA" id="ARBA00008791"/>
    </source>
</evidence>
<gene>
    <name evidence="5" type="ORF">GCM10023321_47950</name>
</gene>
<feature type="domain" description="UspA" evidence="4">
    <location>
        <begin position="1"/>
        <end position="132"/>
    </location>
</feature>
<keyword evidence="2" id="KW-0547">Nucleotide-binding</keyword>
<comment type="caution">
    <text evidence="5">The sequence shown here is derived from an EMBL/GenBank/DDBJ whole genome shotgun (WGS) entry which is preliminary data.</text>
</comment>
<comment type="similarity">
    <text evidence="1">Belongs to the universal stress protein A family.</text>
</comment>
<dbReference type="PANTHER" id="PTHR46268:SF27">
    <property type="entry name" value="UNIVERSAL STRESS PROTEIN RV2623"/>
    <property type="match status" value="1"/>
</dbReference>
<dbReference type="PRINTS" id="PR01438">
    <property type="entry name" value="UNVRSLSTRESS"/>
</dbReference>
<dbReference type="InterPro" id="IPR006015">
    <property type="entry name" value="Universal_stress_UspA"/>
</dbReference>
<dbReference type="InterPro" id="IPR014729">
    <property type="entry name" value="Rossmann-like_a/b/a_fold"/>
</dbReference>
<dbReference type="SUPFAM" id="SSF52402">
    <property type="entry name" value="Adenine nucleotide alpha hydrolases-like"/>
    <property type="match status" value="2"/>
</dbReference>
<dbReference type="InterPro" id="IPR006016">
    <property type="entry name" value="UspA"/>
</dbReference>
<accession>A0ABP9QID9</accession>
<sequence length="281" mass="29729">MDGSDSALDAVRWAAVEARRHGASLRLVNACPWPQLHYGAAVLGVEYREAFLGMAQEQLDAAAAQAAEAAPGVEVEEDVVVSFAEPVLVDESKRARLVVVGDRGVGRLTGVLVGSVASALVARGECPVVVVRGAARPRPDAPVVVGIDGAPDSEAAIAFAFDAAAARGVGLVAVLTWRDEFGELPIRAFLDWEATMEREREVLAERLAGWSEKYPQVPVRRVVTEDRPVRRLLAEAQDAQLLVLGSRGHGAVAGLLLGSVSHAVLHQAPCPVAVVRPVVQR</sequence>
<dbReference type="EMBL" id="BAABJP010000026">
    <property type="protein sequence ID" value="GAA5162404.1"/>
    <property type="molecule type" value="Genomic_DNA"/>
</dbReference>
<keyword evidence="6" id="KW-1185">Reference proteome</keyword>
<protein>
    <submittedName>
        <fullName evidence="5">Universal stress protein</fullName>
    </submittedName>
</protein>
<proteinExistence type="inferred from homology"/>
<dbReference type="PANTHER" id="PTHR46268">
    <property type="entry name" value="STRESS RESPONSE PROTEIN NHAX"/>
    <property type="match status" value="1"/>
</dbReference>
<keyword evidence="3" id="KW-0067">ATP-binding</keyword>
<evidence type="ECO:0000259" key="4">
    <source>
        <dbReference type="Pfam" id="PF00582"/>
    </source>
</evidence>
<evidence type="ECO:0000313" key="6">
    <source>
        <dbReference type="Proteomes" id="UP001428817"/>
    </source>
</evidence>
<dbReference type="Proteomes" id="UP001428817">
    <property type="component" value="Unassembled WGS sequence"/>
</dbReference>
<evidence type="ECO:0000313" key="5">
    <source>
        <dbReference type="EMBL" id="GAA5162404.1"/>
    </source>
</evidence>
<name>A0ABP9QID9_9PSEU</name>
<dbReference type="Pfam" id="PF00582">
    <property type="entry name" value="Usp"/>
    <property type="match status" value="2"/>
</dbReference>